<accession>B3EMS9</accession>
<dbReference type="eggNOG" id="COG0037">
    <property type="taxonomic scope" value="Bacteria"/>
</dbReference>
<evidence type="ECO:0000256" key="6">
    <source>
        <dbReference type="HAMAP-Rule" id="MF_01161"/>
    </source>
</evidence>
<dbReference type="GO" id="GO:0005524">
    <property type="term" value="F:ATP binding"/>
    <property type="evidence" value="ECO:0007669"/>
    <property type="project" value="UniProtKB-UniRule"/>
</dbReference>
<dbReference type="Gene3D" id="3.40.50.620">
    <property type="entry name" value="HUPs"/>
    <property type="match status" value="1"/>
</dbReference>
<dbReference type="SUPFAM" id="SSF52402">
    <property type="entry name" value="Adenine nucleotide alpha hydrolases-like"/>
    <property type="match status" value="1"/>
</dbReference>
<dbReference type="OrthoDB" id="9807403at2"/>
<evidence type="ECO:0000256" key="3">
    <source>
        <dbReference type="ARBA" id="ARBA00022741"/>
    </source>
</evidence>
<comment type="domain">
    <text evidence="6">The N-terminal region contains the highly conserved SGGXDS motif, predicted to be a P-loop motif involved in ATP binding.</text>
</comment>
<feature type="binding site" evidence="6">
    <location>
        <begin position="33"/>
        <end position="38"/>
    </location>
    <ligand>
        <name>ATP</name>
        <dbReference type="ChEBI" id="CHEBI:30616"/>
    </ligand>
</feature>
<keyword evidence="4 6" id="KW-0067">ATP-binding</keyword>
<dbReference type="HAMAP" id="MF_01161">
    <property type="entry name" value="tRNA_Ile_lys_synt"/>
    <property type="match status" value="1"/>
</dbReference>
<dbReference type="InterPro" id="IPR012094">
    <property type="entry name" value="tRNA_Ile_lys_synt"/>
</dbReference>
<dbReference type="KEGG" id="cpb:Cphamn1_0598"/>
<dbReference type="InterPro" id="IPR011063">
    <property type="entry name" value="TilS/TtcA_N"/>
</dbReference>
<evidence type="ECO:0000259" key="7">
    <source>
        <dbReference type="Pfam" id="PF01171"/>
    </source>
</evidence>
<comment type="subcellular location">
    <subcellularLocation>
        <location evidence="6">Cytoplasm</location>
    </subcellularLocation>
</comment>
<dbReference type="HOGENOM" id="CLU_018869_0_0_10"/>
<comment type="function">
    <text evidence="6">Ligates lysine onto the cytidine present at position 34 of the AUA codon-specific tRNA(Ile) that contains the anticodon CAU, in an ATP-dependent manner. Cytidine is converted to lysidine, thus changing the amino acid specificity of the tRNA from methionine to isoleucine.</text>
</comment>
<evidence type="ECO:0000256" key="5">
    <source>
        <dbReference type="ARBA" id="ARBA00048539"/>
    </source>
</evidence>
<dbReference type="GO" id="GO:0005737">
    <property type="term" value="C:cytoplasm"/>
    <property type="evidence" value="ECO:0007669"/>
    <property type="project" value="UniProtKB-SubCell"/>
</dbReference>
<comment type="similarity">
    <text evidence="6">Belongs to the tRNA(Ile)-lysidine synthase family.</text>
</comment>
<keyword evidence="6" id="KW-0963">Cytoplasm</keyword>
<dbReference type="NCBIfam" id="TIGR02432">
    <property type="entry name" value="lysidine_TilS_N"/>
    <property type="match status" value="1"/>
</dbReference>
<name>B3EMS9_CHLPB</name>
<reference evidence="8" key="1">
    <citation type="submission" date="2008-06" db="EMBL/GenBank/DDBJ databases">
        <title>Complete sequence of Chlorobium phaeobacteroides BS1.</title>
        <authorList>
            <consortium name="US DOE Joint Genome Institute"/>
            <person name="Lucas S."/>
            <person name="Copeland A."/>
            <person name="Lapidus A."/>
            <person name="Glavina del Rio T."/>
            <person name="Dalin E."/>
            <person name="Tice H."/>
            <person name="Bruce D."/>
            <person name="Goodwin L."/>
            <person name="Pitluck S."/>
            <person name="Schmutz J."/>
            <person name="Larimer F."/>
            <person name="Land M."/>
            <person name="Hauser L."/>
            <person name="Kyrpides N."/>
            <person name="Ovchinnikova G."/>
            <person name="Li T."/>
            <person name="Liu Z."/>
            <person name="Zhao F."/>
            <person name="Overmann J."/>
            <person name="Bryant D.A."/>
            <person name="Richardson P."/>
        </authorList>
    </citation>
    <scope>NUCLEOTIDE SEQUENCE [LARGE SCALE GENOMIC DNA]</scope>
    <source>
        <strain evidence="8">BS1</strain>
    </source>
</reference>
<feature type="domain" description="tRNA(Ile)-lysidine/2-thiocytidine synthase N-terminal" evidence="7">
    <location>
        <begin position="28"/>
        <end position="207"/>
    </location>
</feature>
<dbReference type="AlphaFoldDB" id="B3EMS9"/>
<keyword evidence="1 6" id="KW-0436">Ligase</keyword>
<dbReference type="GO" id="GO:0006400">
    <property type="term" value="P:tRNA modification"/>
    <property type="evidence" value="ECO:0007669"/>
    <property type="project" value="UniProtKB-UniRule"/>
</dbReference>
<dbReference type="PANTHER" id="PTHR43033">
    <property type="entry name" value="TRNA(ILE)-LYSIDINE SYNTHASE-RELATED"/>
    <property type="match status" value="1"/>
</dbReference>
<proteinExistence type="inferred from homology"/>
<evidence type="ECO:0000256" key="4">
    <source>
        <dbReference type="ARBA" id="ARBA00022840"/>
    </source>
</evidence>
<dbReference type="InterPro" id="IPR014729">
    <property type="entry name" value="Rossmann-like_a/b/a_fold"/>
</dbReference>
<dbReference type="PANTHER" id="PTHR43033:SF1">
    <property type="entry name" value="TRNA(ILE)-LYSIDINE SYNTHASE-RELATED"/>
    <property type="match status" value="1"/>
</dbReference>
<dbReference type="Pfam" id="PF01171">
    <property type="entry name" value="ATP_bind_3"/>
    <property type="match status" value="1"/>
</dbReference>
<evidence type="ECO:0000313" key="8">
    <source>
        <dbReference type="EMBL" id="ACE03557.1"/>
    </source>
</evidence>
<keyword evidence="3 6" id="KW-0547">Nucleotide-binding</keyword>
<organism evidence="8">
    <name type="scientific">Chlorobium phaeobacteroides (strain BS1)</name>
    <dbReference type="NCBI Taxonomy" id="331678"/>
    <lineage>
        <taxon>Bacteria</taxon>
        <taxon>Pseudomonadati</taxon>
        <taxon>Chlorobiota</taxon>
        <taxon>Chlorobiia</taxon>
        <taxon>Chlorobiales</taxon>
        <taxon>Chlorobiaceae</taxon>
        <taxon>Chlorobium/Pelodictyon group</taxon>
        <taxon>Chlorobium</taxon>
    </lineage>
</organism>
<comment type="catalytic activity">
    <reaction evidence="5 6">
        <text>cytidine(34) in tRNA(Ile2) + L-lysine + ATP = lysidine(34) in tRNA(Ile2) + AMP + diphosphate + H(+)</text>
        <dbReference type="Rhea" id="RHEA:43744"/>
        <dbReference type="Rhea" id="RHEA-COMP:10625"/>
        <dbReference type="Rhea" id="RHEA-COMP:10670"/>
        <dbReference type="ChEBI" id="CHEBI:15378"/>
        <dbReference type="ChEBI" id="CHEBI:30616"/>
        <dbReference type="ChEBI" id="CHEBI:32551"/>
        <dbReference type="ChEBI" id="CHEBI:33019"/>
        <dbReference type="ChEBI" id="CHEBI:82748"/>
        <dbReference type="ChEBI" id="CHEBI:83665"/>
        <dbReference type="ChEBI" id="CHEBI:456215"/>
        <dbReference type="EC" id="6.3.4.19"/>
    </reaction>
</comment>
<gene>
    <name evidence="6" type="primary">tilS</name>
    <name evidence="8" type="ordered locus">Cphamn1_0598</name>
</gene>
<dbReference type="GO" id="GO:0032267">
    <property type="term" value="F:tRNA(Ile)-lysidine synthase activity"/>
    <property type="evidence" value="ECO:0007669"/>
    <property type="project" value="UniProtKB-EC"/>
</dbReference>
<evidence type="ECO:0000256" key="1">
    <source>
        <dbReference type="ARBA" id="ARBA00022598"/>
    </source>
</evidence>
<dbReference type="STRING" id="331678.Cphamn1_0598"/>
<dbReference type="InterPro" id="IPR012795">
    <property type="entry name" value="tRNA_Ile_lys_synt_N"/>
</dbReference>
<dbReference type="CDD" id="cd01992">
    <property type="entry name" value="TilS_N"/>
    <property type="match status" value="1"/>
</dbReference>
<keyword evidence="2 6" id="KW-0819">tRNA processing</keyword>
<dbReference type="EMBL" id="CP001101">
    <property type="protein sequence ID" value="ACE03557.1"/>
    <property type="molecule type" value="Genomic_DNA"/>
</dbReference>
<protein>
    <recommendedName>
        <fullName evidence="6">tRNA(Ile)-lysidine synthase</fullName>
        <ecNumber evidence="6">6.3.4.19</ecNumber>
    </recommendedName>
    <alternativeName>
        <fullName evidence="6">tRNA(Ile)-2-lysyl-cytidine synthase</fullName>
    </alternativeName>
    <alternativeName>
        <fullName evidence="6">tRNA(Ile)-lysidine synthetase</fullName>
    </alternativeName>
</protein>
<evidence type="ECO:0000256" key="2">
    <source>
        <dbReference type="ARBA" id="ARBA00022694"/>
    </source>
</evidence>
<sequence>MPRELNSIERKFLEQLTVRKLVSRREHVLAAVSGGPDSMALLYLLCAVRSVLKVRISVAHCNFQLRGEESELDEEFVRSECEKLGLECFVRRFDTQKDARRLKKSIEETARIERYGFFHELIAKDGFDRVATGHHVSDNAETVLFNLIRGSSISGLKGIRSEHGHVIRPLLLMQKRDITRYIGEKEISYRVDSSNIGIEPDRNFIRNKIIPLIEERFNNKFLPSLQRLSEHAGELEEFLELHFERIVREDEGLALKDNRLFVPSLRKLTVFERKEIFKRALGKLGCEYSSKALQQLAELLQTQPGRTVQLAAGLEILWKGKYLYFTRKSGNSEQ</sequence>
<dbReference type="EC" id="6.3.4.19" evidence="6"/>